<gene>
    <name evidence="1" type="ORF">PTTG_28101</name>
</gene>
<sequence length="115" mass="13023">MDHRTSLRCATLRYAALRSGTLPTLAPVARSSFVAERTLWDNRQPRWVCQDHRVRRNEIPQYPIPNTSHSTLPNSAVMFHSRSFLDFSKPHAPRLAEPHFPDVLIATPGPATLTP</sequence>
<dbReference type="EnsemblFungi" id="PTTG_28101-t43_1">
    <property type="protein sequence ID" value="PTTG_28101-t43_1-p1"/>
    <property type="gene ID" value="PTTG_28101"/>
</dbReference>
<reference evidence="1" key="2">
    <citation type="submission" date="2016-05" db="EMBL/GenBank/DDBJ databases">
        <title>Comparative analysis highlights variable genome content of wheat rusts and divergence of the mating loci.</title>
        <authorList>
            <person name="Cuomo C.A."/>
            <person name="Bakkeren G."/>
            <person name="Szabo L."/>
            <person name="Khalil H."/>
            <person name="Joly D."/>
            <person name="Goldberg J."/>
            <person name="Young S."/>
            <person name="Zeng Q."/>
            <person name="Fellers J."/>
        </authorList>
    </citation>
    <scope>NUCLEOTIDE SEQUENCE [LARGE SCALE GENOMIC DNA]</scope>
    <source>
        <strain evidence="1">1-1 BBBD Race 1</strain>
    </source>
</reference>
<reference evidence="2 3" key="3">
    <citation type="journal article" date="2017" name="G3 (Bethesda)">
        <title>Comparative analysis highlights variable genome content of wheat rusts and divergence of the mating loci.</title>
        <authorList>
            <person name="Cuomo C.A."/>
            <person name="Bakkeren G."/>
            <person name="Khalil H.B."/>
            <person name="Panwar V."/>
            <person name="Joly D."/>
            <person name="Linning R."/>
            <person name="Sakthikumar S."/>
            <person name="Song X."/>
            <person name="Adiconis X."/>
            <person name="Fan L."/>
            <person name="Goldberg J.M."/>
            <person name="Levin J.Z."/>
            <person name="Young S."/>
            <person name="Zeng Q."/>
            <person name="Anikster Y."/>
            <person name="Bruce M."/>
            <person name="Wang M."/>
            <person name="Yin C."/>
            <person name="McCallum B."/>
            <person name="Szabo L.J."/>
            <person name="Hulbert S."/>
            <person name="Chen X."/>
            <person name="Fellers J.P."/>
        </authorList>
    </citation>
    <scope>NUCLEOTIDE SEQUENCE</scope>
    <source>
        <strain evidence="3">Isolate 1-1 / race 1 (BBBD)</strain>
        <strain evidence="2">isolate 1-1 / race 1 (BBBD)</strain>
    </source>
</reference>
<dbReference type="EMBL" id="ADAS02000088">
    <property type="protein sequence ID" value="OAV91037.1"/>
    <property type="molecule type" value="Genomic_DNA"/>
</dbReference>
<proteinExistence type="predicted"/>
<reference evidence="2" key="4">
    <citation type="submission" date="2025-05" db="UniProtKB">
        <authorList>
            <consortium name="EnsemblFungi"/>
        </authorList>
    </citation>
    <scope>IDENTIFICATION</scope>
    <source>
        <strain evidence="2">isolate 1-1 / race 1 (BBBD)</strain>
    </source>
</reference>
<dbReference type="Proteomes" id="UP000005240">
    <property type="component" value="Unassembled WGS sequence"/>
</dbReference>
<dbReference type="AlphaFoldDB" id="A0A180GE93"/>
<evidence type="ECO:0000313" key="3">
    <source>
        <dbReference type="Proteomes" id="UP000005240"/>
    </source>
</evidence>
<reference evidence="1" key="1">
    <citation type="submission" date="2009-11" db="EMBL/GenBank/DDBJ databases">
        <authorList>
            <consortium name="The Broad Institute Genome Sequencing Platform"/>
            <person name="Ward D."/>
            <person name="Feldgarden M."/>
            <person name="Earl A."/>
            <person name="Young S.K."/>
            <person name="Zeng Q."/>
            <person name="Koehrsen M."/>
            <person name="Alvarado L."/>
            <person name="Berlin A."/>
            <person name="Bochicchio J."/>
            <person name="Borenstein D."/>
            <person name="Chapman S.B."/>
            <person name="Chen Z."/>
            <person name="Engels R."/>
            <person name="Freedman E."/>
            <person name="Gellesch M."/>
            <person name="Goldberg J."/>
            <person name="Griggs A."/>
            <person name="Gujja S."/>
            <person name="Heilman E."/>
            <person name="Heiman D."/>
            <person name="Hepburn T."/>
            <person name="Howarth C."/>
            <person name="Jen D."/>
            <person name="Larson L."/>
            <person name="Lewis B."/>
            <person name="Mehta T."/>
            <person name="Park D."/>
            <person name="Pearson M."/>
            <person name="Roberts A."/>
            <person name="Saif S."/>
            <person name="Shea T."/>
            <person name="Shenoy N."/>
            <person name="Sisk P."/>
            <person name="Stolte C."/>
            <person name="Sykes S."/>
            <person name="Thomson T."/>
            <person name="Walk T."/>
            <person name="White J."/>
            <person name="Yandava C."/>
            <person name="Izard J."/>
            <person name="Baranova O.V."/>
            <person name="Blanton J.M."/>
            <person name="Tanner A.C."/>
            <person name="Dewhirst F.E."/>
            <person name="Haas B."/>
            <person name="Nusbaum C."/>
            <person name="Birren B."/>
        </authorList>
    </citation>
    <scope>NUCLEOTIDE SEQUENCE [LARGE SCALE GENOMIC DNA]</scope>
    <source>
        <strain evidence="1">1-1 BBBD Race 1</strain>
    </source>
</reference>
<evidence type="ECO:0000313" key="2">
    <source>
        <dbReference type="EnsemblFungi" id="PTTG_28101-t43_1-p1"/>
    </source>
</evidence>
<organism evidence="1">
    <name type="scientific">Puccinia triticina (isolate 1-1 / race 1 (BBBD))</name>
    <name type="common">Brown leaf rust fungus</name>
    <dbReference type="NCBI Taxonomy" id="630390"/>
    <lineage>
        <taxon>Eukaryota</taxon>
        <taxon>Fungi</taxon>
        <taxon>Dikarya</taxon>
        <taxon>Basidiomycota</taxon>
        <taxon>Pucciniomycotina</taxon>
        <taxon>Pucciniomycetes</taxon>
        <taxon>Pucciniales</taxon>
        <taxon>Pucciniaceae</taxon>
        <taxon>Puccinia</taxon>
    </lineage>
</organism>
<name>A0A180GE93_PUCT1</name>
<accession>A0A180GE93</accession>
<protein>
    <submittedName>
        <fullName evidence="1 2">Uncharacterized protein</fullName>
    </submittedName>
</protein>
<keyword evidence="3" id="KW-1185">Reference proteome</keyword>
<evidence type="ECO:0000313" key="1">
    <source>
        <dbReference type="EMBL" id="OAV91037.1"/>
    </source>
</evidence>
<dbReference type="VEuPathDB" id="FungiDB:PTTG_28101"/>